<feature type="compositionally biased region" description="Low complexity" evidence="6">
    <location>
        <begin position="233"/>
        <end position="249"/>
    </location>
</feature>
<evidence type="ECO:0000256" key="2">
    <source>
        <dbReference type="ARBA" id="ARBA00022741"/>
    </source>
</evidence>
<dbReference type="InterPro" id="IPR027417">
    <property type="entry name" value="P-loop_NTPase"/>
</dbReference>
<comment type="catalytic activity">
    <reaction evidence="4">
        <text>Couples ATP hydrolysis with the unwinding of duplex DNA by translocating in the 3'-5' direction.</text>
        <dbReference type="EC" id="5.6.2.4"/>
    </reaction>
</comment>
<organism evidence="8 9">
    <name type="scientific">Emiliania huxleyi (strain CCMP1516)</name>
    <dbReference type="NCBI Taxonomy" id="280463"/>
    <lineage>
        <taxon>Eukaryota</taxon>
        <taxon>Haptista</taxon>
        <taxon>Haptophyta</taxon>
        <taxon>Prymnesiophyceae</taxon>
        <taxon>Isochrysidales</taxon>
        <taxon>Noelaerhabdaceae</taxon>
        <taxon>Emiliania</taxon>
    </lineage>
</organism>
<keyword evidence="2" id="KW-0547">Nucleotide-binding</keyword>
<name>A0A0D3KJZ9_EMIH1</name>
<dbReference type="RefSeq" id="XP_005788513.1">
    <property type="nucleotide sequence ID" value="XM_005788456.1"/>
</dbReference>
<dbReference type="InterPro" id="IPR001650">
    <property type="entry name" value="Helicase_C-like"/>
</dbReference>
<dbReference type="GO" id="GO:0003676">
    <property type="term" value="F:nucleic acid binding"/>
    <property type="evidence" value="ECO:0007669"/>
    <property type="project" value="InterPro"/>
</dbReference>
<dbReference type="Pfam" id="PF00270">
    <property type="entry name" value="DEAD"/>
    <property type="match status" value="1"/>
</dbReference>
<evidence type="ECO:0000313" key="8">
    <source>
        <dbReference type="EnsemblProtists" id="EOD36084"/>
    </source>
</evidence>
<reference evidence="8" key="2">
    <citation type="submission" date="2024-10" db="UniProtKB">
        <authorList>
            <consortium name="EnsemblProtists"/>
        </authorList>
    </citation>
    <scope>IDENTIFICATION</scope>
</reference>
<dbReference type="EC" id="5.6.2.4" evidence="5"/>
<dbReference type="PANTHER" id="PTHR13710:SF154">
    <property type="entry name" value="RECQ HELICASE, PUTATIVE (AFU_ORTHOLOGUE AFUA_6G14720)-RELATED"/>
    <property type="match status" value="1"/>
</dbReference>
<dbReference type="eggNOG" id="KOG0351">
    <property type="taxonomic scope" value="Eukaryota"/>
</dbReference>
<dbReference type="InterPro" id="IPR014001">
    <property type="entry name" value="Helicase_ATP-bd"/>
</dbReference>
<keyword evidence="9" id="KW-1185">Reference proteome</keyword>
<feature type="domain" description="Helicase C-terminal" evidence="7">
    <location>
        <begin position="421"/>
        <end position="571"/>
    </location>
</feature>
<sequence>MASRRMSDAELSSWLRLLPDEWRLRPMQRRGLELMARGEDLLVVDRTGGGKSLLFQLPAIADWVVEVERGDELPSVTLLVVPFVSLGEHQAAAFDALIKKLRDARRLPEAAPATTPAASQGGETASAWPTALPCGSCEGCRGTLAPNLHANLPMVGDARCCWSCKVAAPGRPAEWCDWCQAHPKSRAVSSTRAVRGLKACVLRSRLLAPHASGEEGGSSATPSTTAPMARTRSAALVSPAPAKSSAAETETAEEEASEPTCLSDLHRRSPERRIAEDASIALVIVTASALDAEGRRGRLLREALTLRTLRRRVMDESHTVDAEQMASYAPSVGRVGICWEIGDSAATVASGVQRRPPRLALTGTLPPVATPRVLRRLRMSEATTSVLRGSIDRPDVTYYRIPLTRADGESLIDLGVRTLALIRNAAPRWATEGRTMIFTSFTSTARRLAAALCKPPCTEPAWCYCSRSMDPAEREQNRRAWENSPRGIIVCTGALGTGTSTPGVRLVIGYDFPADVIELAQHVGRAAREDGESGVAALCMTGQFASERLALLAPTDRAGVANFVRVLGVLFTTGCFRAALLREFGEVGEGCAGCDHCCRCGYCASAGALLPELAFHCFEGREAAILLMEHVRALDETPSLPALLRSAPLGAAAPFASRVGHEMLCLALIPRGGLVVENAPHPHLERGSVPRVTMCERVLHEMRSGGKPFPVLLPADAFAGNAVSGRVKGAEELEDAADRQEVSSLIAAATESLELAQSVLRGSARRVNPEDDVARRLRLGAELGRDAKRRGVGEVVAPPSAEVRDFVNRHRLSAAASSELARMLEAASLREE</sequence>
<dbReference type="KEGG" id="ehx:EMIHUDRAFT_226957"/>
<dbReference type="Proteomes" id="UP000013827">
    <property type="component" value="Unassembled WGS sequence"/>
</dbReference>
<evidence type="ECO:0000256" key="1">
    <source>
        <dbReference type="ARBA" id="ARBA00005446"/>
    </source>
</evidence>
<dbReference type="GO" id="GO:0005524">
    <property type="term" value="F:ATP binding"/>
    <property type="evidence" value="ECO:0007669"/>
    <property type="project" value="UniProtKB-KW"/>
</dbReference>
<dbReference type="GO" id="GO:0005694">
    <property type="term" value="C:chromosome"/>
    <property type="evidence" value="ECO:0007669"/>
    <property type="project" value="TreeGrafter"/>
</dbReference>
<evidence type="ECO:0000256" key="4">
    <source>
        <dbReference type="ARBA" id="ARBA00034617"/>
    </source>
</evidence>
<proteinExistence type="inferred from homology"/>
<dbReference type="GeneID" id="17281355"/>
<feature type="region of interest" description="Disordered" evidence="6">
    <location>
        <begin position="211"/>
        <end position="267"/>
    </location>
</feature>
<dbReference type="HOGENOM" id="CLU_341143_0_0_1"/>
<dbReference type="GO" id="GO:0009378">
    <property type="term" value="F:four-way junction helicase activity"/>
    <property type="evidence" value="ECO:0007669"/>
    <property type="project" value="TreeGrafter"/>
</dbReference>
<dbReference type="GO" id="GO:0005737">
    <property type="term" value="C:cytoplasm"/>
    <property type="evidence" value="ECO:0007669"/>
    <property type="project" value="TreeGrafter"/>
</dbReference>
<evidence type="ECO:0000313" key="9">
    <source>
        <dbReference type="Proteomes" id="UP000013827"/>
    </source>
</evidence>
<dbReference type="PANTHER" id="PTHR13710">
    <property type="entry name" value="DNA HELICASE RECQ FAMILY MEMBER"/>
    <property type="match status" value="1"/>
</dbReference>
<accession>A0A0D3KJZ9</accession>
<evidence type="ECO:0000256" key="6">
    <source>
        <dbReference type="SAM" id="MobiDB-lite"/>
    </source>
</evidence>
<dbReference type="Pfam" id="PF00271">
    <property type="entry name" value="Helicase_C"/>
    <property type="match status" value="1"/>
</dbReference>
<evidence type="ECO:0000259" key="7">
    <source>
        <dbReference type="PROSITE" id="PS51194"/>
    </source>
</evidence>
<protein>
    <recommendedName>
        <fullName evidence="5">DNA 3'-5' helicase</fullName>
        <ecNumber evidence="5">5.6.2.4</ecNumber>
    </recommendedName>
</protein>
<dbReference type="AlphaFoldDB" id="A0A0D3KJZ9"/>
<dbReference type="GO" id="GO:0043138">
    <property type="term" value="F:3'-5' DNA helicase activity"/>
    <property type="evidence" value="ECO:0007669"/>
    <property type="project" value="UniProtKB-EC"/>
</dbReference>
<dbReference type="SMART" id="SM00487">
    <property type="entry name" value="DEXDc"/>
    <property type="match status" value="1"/>
</dbReference>
<dbReference type="GO" id="GO:0000724">
    <property type="term" value="P:double-strand break repair via homologous recombination"/>
    <property type="evidence" value="ECO:0007669"/>
    <property type="project" value="TreeGrafter"/>
</dbReference>
<dbReference type="InterPro" id="IPR011545">
    <property type="entry name" value="DEAD/DEAH_box_helicase_dom"/>
</dbReference>
<keyword evidence="3" id="KW-0067">ATP-binding</keyword>
<comment type="similarity">
    <text evidence="1">Belongs to the helicase family. RecQ subfamily.</text>
</comment>
<dbReference type="PaxDb" id="2903-EOD36084"/>
<dbReference type="PROSITE" id="PS51194">
    <property type="entry name" value="HELICASE_CTER"/>
    <property type="match status" value="1"/>
</dbReference>
<dbReference type="STRING" id="2903.R1FRL7"/>
<dbReference type="EnsemblProtists" id="EOD36084">
    <property type="protein sequence ID" value="EOD36084"/>
    <property type="gene ID" value="EMIHUDRAFT_226957"/>
</dbReference>
<dbReference type="Gene3D" id="3.40.50.300">
    <property type="entry name" value="P-loop containing nucleotide triphosphate hydrolases"/>
    <property type="match status" value="2"/>
</dbReference>
<evidence type="ECO:0000256" key="5">
    <source>
        <dbReference type="ARBA" id="ARBA00034808"/>
    </source>
</evidence>
<dbReference type="SMART" id="SM00490">
    <property type="entry name" value="HELICc"/>
    <property type="match status" value="1"/>
</dbReference>
<dbReference type="SUPFAM" id="SSF52540">
    <property type="entry name" value="P-loop containing nucleoside triphosphate hydrolases"/>
    <property type="match status" value="1"/>
</dbReference>
<reference evidence="9" key="1">
    <citation type="journal article" date="2013" name="Nature">
        <title>Pan genome of the phytoplankton Emiliania underpins its global distribution.</title>
        <authorList>
            <person name="Read B.A."/>
            <person name="Kegel J."/>
            <person name="Klute M.J."/>
            <person name="Kuo A."/>
            <person name="Lefebvre S.C."/>
            <person name="Maumus F."/>
            <person name="Mayer C."/>
            <person name="Miller J."/>
            <person name="Monier A."/>
            <person name="Salamov A."/>
            <person name="Young J."/>
            <person name="Aguilar M."/>
            <person name="Claverie J.M."/>
            <person name="Frickenhaus S."/>
            <person name="Gonzalez K."/>
            <person name="Herman E.K."/>
            <person name="Lin Y.C."/>
            <person name="Napier J."/>
            <person name="Ogata H."/>
            <person name="Sarno A.F."/>
            <person name="Shmutz J."/>
            <person name="Schroeder D."/>
            <person name="de Vargas C."/>
            <person name="Verret F."/>
            <person name="von Dassow P."/>
            <person name="Valentin K."/>
            <person name="Van de Peer Y."/>
            <person name="Wheeler G."/>
            <person name="Dacks J.B."/>
            <person name="Delwiche C.F."/>
            <person name="Dyhrman S.T."/>
            <person name="Glockner G."/>
            <person name="John U."/>
            <person name="Richards T."/>
            <person name="Worden A.Z."/>
            <person name="Zhang X."/>
            <person name="Grigoriev I.V."/>
            <person name="Allen A.E."/>
            <person name="Bidle K."/>
            <person name="Borodovsky M."/>
            <person name="Bowler C."/>
            <person name="Brownlee C."/>
            <person name="Cock J.M."/>
            <person name="Elias M."/>
            <person name="Gladyshev V.N."/>
            <person name="Groth M."/>
            <person name="Guda C."/>
            <person name="Hadaegh A."/>
            <person name="Iglesias-Rodriguez M.D."/>
            <person name="Jenkins J."/>
            <person name="Jones B.M."/>
            <person name="Lawson T."/>
            <person name="Leese F."/>
            <person name="Lindquist E."/>
            <person name="Lobanov A."/>
            <person name="Lomsadze A."/>
            <person name="Malik S.B."/>
            <person name="Marsh M.E."/>
            <person name="Mackinder L."/>
            <person name="Mock T."/>
            <person name="Mueller-Roeber B."/>
            <person name="Pagarete A."/>
            <person name="Parker M."/>
            <person name="Probert I."/>
            <person name="Quesneville H."/>
            <person name="Raines C."/>
            <person name="Rensing S.A."/>
            <person name="Riano-Pachon D.M."/>
            <person name="Richier S."/>
            <person name="Rokitta S."/>
            <person name="Shiraiwa Y."/>
            <person name="Soanes D.M."/>
            <person name="van der Giezen M."/>
            <person name="Wahlund T.M."/>
            <person name="Williams B."/>
            <person name="Wilson W."/>
            <person name="Wolfe G."/>
            <person name="Wurch L.L."/>
        </authorList>
    </citation>
    <scope>NUCLEOTIDE SEQUENCE</scope>
</reference>
<evidence type="ECO:0000256" key="3">
    <source>
        <dbReference type="ARBA" id="ARBA00022840"/>
    </source>
</evidence>